<sequence length="328" mass="37139">MLQVHRSAGPGTPLTAAPDAVLDPAAIWLDLDNPTQEETAFVLRMTGLVVPSLTQLSEVEISSRLRREHEAVYLSVPIVFRDEHRRARITPVGFLLTEKHLVTVRFEDLKAFKSCRETIEKHDLHHPSAPGILVTLLEAIVDRLADVLEETGEDIDQLSEEVFGRDADPSRTRRPKVQGQRLRVTLRQVGRYRQLISKIRATLLAIGRLAPFLEEEASWLSEPTRARLHTVERDVVSLDEYEAHLSDKVQFLLDADLGLINIEQNDTFRVLTVVSVVGIPPTLVASLYGMNFVNMPELKWEYGYVWGLSLVVLSAVLPLVWFRLKGWF</sequence>
<evidence type="ECO:0000256" key="5">
    <source>
        <dbReference type="ARBA" id="ARBA00022475"/>
    </source>
</evidence>
<dbReference type="GO" id="GO:0015087">
    <property type="term" value="F:cobalt ion transmembrane transporter activity"/>
    <property type="evidence" value="ECO:0007669"/>
    <property type="project" value="TreeGrafter"/>
</dbReference>
<keyword evidence="7 14" id="KW-0812">Transmembrane</keyword>
<dbReference type="Gene3D" id="3.30.460.20">
    <property type="entry name" value="CorA soluble domain-like"/>
    <property type="match status" value="1"/>
</dbReference>
<dbReference type="PANTHER" id="PTHR46494">
    <property type="entry name" value="CORA FAMILY METAL ION TRANSPORTER (EUROFUNG)"/>
    <property type="match status" value="1"/>
</dbReference>
<dbReference type="InterPro" id="IPR045863">
    <property type="entry name" value="CorA_TM1_TM2"/>
</dbReference>
<dbReference type="InterPro" id="IPR002523">
    <property type="entry name" value="MgTranspt_CorA/ZnTranspt_ZntB"/>
</dbReference>
<evidence type="ECO:0000256" key="9">
    <source>
        <dbReference type="ARBA" id="ARBA00022842"/>
    </source>
</evidence>
<dbReference type="GO" id="GO:0050897">
    <property type="term" value="F:cobalt ion binding"/>
    <property type="evidence" value="ECO:0007669"/>
    <property type="project" value="TreeGrafter"/>
</dbReference>
<comment type="similarity">
    <text evidence="2">Belongs to the CorA metal ion transporter (MIT) (TC 1.A.35) family.</text>
</comment>
<dbReference type="GO" id="GO:0015095">
    <property type="term" value="F:magnesium ion transmembrane transporter activity"/>
    <property type="evidence" value="ECO:0007669"/>
    <property type="project" value="TreeGrafter"/>
</dbReference>
<evidence type="ECO:0000256" key="10">
    <source>
        <dbReference type="ARBA" id="ARBA00022989"/>
    </source>
</evidence>
<comment type="caution">
    <text evidence="15">The sequence shown here is derived from an EMBL/GenBank/DDBJ whole genome shotgun (WGS) entry which is preliminary data.</text>
</comment>
<dbReference type="OrthoDB" id="9803416at2"/>
<dbReference type="PANTHER" id="PTHR46494:SF3">
    <property type="entry name" value="ZINC TRANSPORT PROTEIN ZNTB"/>
    <property type="match status" value="1"/>
</dbReference>
<keyword evidence="12 14" id="KW-0472">Membrane</keyword>
<evidence type="ECO:0000256" key="12">
    <source>
        <dbReference type="ARBA" id="ARBA00023136"/>
    </source>
</evidence>
<dbReference type="EMBL" id="SNZR01000011">
    <property type="protein sequence ID" value="TDR93251.1"/>
    <property type="molecule type" value="Genomic_DNA"/>
</dbReference>
<keyword evidence="6" id="KW-0997">Cell inner membrane</keyword>
<keyword evidence="4" id="KW-0813">Transport</keyword>
<comment type="subcellular location">
    <subcellularLocation>
        <location evidence="1">Cell inner membrane</location>
        <topology evidence="1">Multi-pass membrane protein</topology>
    </subcellularLocation>
</comment>
<evidence type="ECO:0000256" key="11">
    <source>
        <dbReference type="ARBA" id="ARBA00023065"/>
    </source>
</evidence>
<evidence type="ECO:0000313" key="16">
    <source>
        <dbReference type="Proteomes" id="UP000295122"/>
    </source>
</evidence>
<feature type="transmembrane region" description="Helical" evidence="14">
    <location>
        <begin position="302"/>
        <end position="322"/>
    </location>
</feature>
<evidence type="ECO:0000313" key="15">
    <source>
        <dbReference type="EMBL" id="TDR93251.1"/>
    </source>
</evidence>
<dbReference type="Proteomes" id="UP000295122">
    <property type="component" value="Unassembled WGS sequence"/>
</dbReference>
<dbReference type="GO" id="GO:0005886">
    <property type="term" value="C:plasma membrane"/>
    <property type="evidence" value="ECO:0007669"/>
    <property type="project" value="UniProtKB-SubCell"/>
</dbReference>
<evidence type="ECO:0000256" key="14">
    <source>
        <dbReference type="SAM" id="Phobius"/>
    </source>
</evidence>
<evidence type="ECO:0000256" key="7">
    <source>
        <dbReference type="ARBA" id="ARBA00022692"/>
    </source>
</evidence>
<dbReference type="Pfam" id="PF01544">
    <property type="entry name" value="CorA"/>
    <property type="match status" value="1"/>
</dbReference>
<keyword evidence="16" id="KW-1185">Reference proteome</keyword>
<evidence type="ECO:0000256" key="8">
    <source>
        <dbReference type="ARBA" id="ARBA00022833"/>
    </source>
</evidence>
<keyword evidence="8" id="KW-0862">Zinc</keyword>
<evidence type="ECO:0000256" key="1">
    <source>
        <dbReference type="ARBA" id="ARBA00004429"/>
    </source>
</evidence>
<keyword evidence="11" id="KW-0406">Ion transport</keyword>
<dbReference type="AlphaFoldDB" id="A0A4R7C510"/>
<dbReference type="GO" id="GO:0000287">
    <property type="term" value="F:magnesium ion binding"/>
    <property type="evidence" value="ECO:0007669"/>
    <property type="project" value="TreeGrafter"/>
</dbReference>
<dbReference type="RefSeq" id="WP_133768270.1">
    <property type="nucleotide sequence ID" value="NZ_SNZR01000011.1"/>
</dbReference>
<evidence type="ECO:0000256" key="2">
    <source>
        <dbReference type="ARBA" id="ARBA00009765"/>
    </source>
</evidence>
<dbReference type="CDD" id="cd12837">
    <property type="entry name" value="EcCorA-like_u1"/>
    <property type="match status" value="1"/>
</dbReference>
<evidence type="ECO:0000256" key="13">
    <source>
        <dbReference type="ARBA" id="ARBA00034269"/>
    </source>
</evidence>
<reference evidence="15 16" key="1">
    <citation type="submission" date="2019-03" db="EMBL/GenBank/DDBJ databases">
        <title>Genomic Encyclopedia of Type Strains, Phase IV (KMG-IV): sequencing the most valuable type-strain genomes for metagenomic binning, comparative biology and taxonomic classification.</title>
        <authorList>
            <person name="Goeker M."/>
        </authorList>
    </citation>
    <scope>NUCLEOTIDE SEQUENCE [LARGE SCALE GENOMIC DNA]</scope>
    <source>
        <strain evidence="15 16">DSM 25903</strain>
    </source>
</reference>
<comment type="catalytic activity">
    <reaction evidence="13">
        <text>Mg(2+)(in) = Mg(2+)(out)</text>
        <dbReference type="Rhea" id="RHEA:29827"/>
        <dbReference type="ChEBI" id="CHEBI:18420"/>
    </reaction>
</comment>
<proteinExistence type="inferred from homology"/>
<evidence type="ECO:0000256" key="3">
    <source>
        <dbReference type="ARBA" id="ARBA00019439"/>
    </source>
</evidence>
<organism evidence="15 16">
    <name type="scientific">Enterovirga rhinocerotis</name>
    <dbReference type="NCBI Taxonomy" id="1339210"/>
    <lineage>
        <taxon>Bacteria</taxon>
        <taxon>Pseudomonadati</taxon>
        <taxon>Pseudomonadota</taxon>
        <taxon>Alphaproteobacteria</taxon>
        <taxon>Hyphomicrobiales</taxon>
        <taxon>Methylobacteriaceae</taxon>
        <taxon>Enterovirga</taxon>
    </lineage>
</organism>
<dbReference type="FunFam" id="1.20.58.340:FF:000001">
    <property type="entry name" value="Magnesium transport protein CorA"/>
    <property type="match status" value="1"/>
</dbReference>
<evidence type="ECO:0000256" key="6">
    <source>
        <dbReference type="ARBA" id="ARBA00022519"/>
    </source>
</evidence>
<dbReference type="Gene3D" id="1.20.58.340">
    <property type="entry name" value="Magnesium transport protein CorA, transmembrane region"/>
    <property type="match status" value="2"/>
</dbReference>
<dbReference type="SUPFAM" id="SSF143865">
    <property type="entry name" value="CorA soluble domain-like"/>
    <property type="match status" value="1"/>
</dbReference>
<keyword evidence="9" id="KW-0460">Magnesium</keyword>
<dbReference type="InterPro" id="IPR045861">
    <property type="entry name" value="CorA_cytoplasmic_dom"/>
</dbReference>
<accession>A0A4R7C510</accession>
<gene>
    <name evidence="15" type="ORF">EV668_0507</name>
</gene>
<name>A0A4R7C510_9HYPH</name>
<keyword evidence="5" id="KW-1003">Cell membrane</keyword>
<keyword evidence="10 14" id="KW-1133">Transmembrane helix</keyword>
<feature type="transmembrane region" description="Helical" evidence="14">
    <location>
        <begin position="270"/>
        <end position="290"/>
    </location>
</feature>
<evidence type="ECO:0000256" key="4">
    <source>
        <dbReference type="ARBA" id="ARBA00022448"/>
    </source>
</evidence>
<protein>
    <recommendedName>
        <fullName evidence="3">Magnesium transport protein CorA</fullName>
    </recommendedName>
</protein>
<dbReference type="SUPFAM" id="SSF144083">
    <property type="entry name" value="Magnesium transport protein CorA, transmembrane region"/>
    <property type="match status" value="1"/>
</dbReference>